<dbReference type="EMBL" id="QTUA01000001">
    <property type="protein sequence ID" value="REF30996.1"/>
    <property type="molecule type" value="Genomic_DNA"/>
</dbReference>
<sequence>MSEPDAGTRDPYAPFRPRSGRWVPLAAGVVTIAVFGFVALTLPKGGVTGWTGVDAAALFLFGAAMAAFLWRYTAIKAVPSDEGLLVRNLFLTRKLSWAEILGVQFGGGSPWLILDLADTEQLAVMAVQRADGAFARQEAERLAALVQAHALDDPSAG</sequence>
<dbReference type="Pfam" id="PF10756">
    <property type="entry name" value="bPH_6"/>
    <property type="match status" value="1"/>
</dbReference>
<keyword evidence="4" id="KW-1185">Reference proteome</keyword>
<keyword evidence="1" id="KW-1133">Transmembrane helix</keyword>
<feature type="transmembrane region" description="Helical" evidence="1">
    <location>
        <begin position="48"/>
        <end position="70"/>
    </location>
</feature>
<name>A0A3D9UNZ0_9MICO</name>
<proteinExistence type="predicted"/>
<organism evidence="3 4">
    <name type="scientific">Calidifontibacter indicus</name>
    <dbReference type="NCBI Taxonomy" id="419650"/>
    <lineage>
        <taxon>Bacteria</taxon>
        <taxon>Bacillati</taxon>
        <taxon>Actinomycetota</taxon>
        <taxon>Actinomycetes</taxon>
        <taxon>Micrococcales</taxon>
        <taxon>Dermacoccaceae</taxon>
        <taxon>Calidifontibacter</taxon>
    </lineage>
</organism>
<evidence type="ECO:0000313" key="3">
    <source>
        <dbReference type="EMBL" id="REF30996.1"/>
    </source>
</evidence>
<keyword evidence="1" id="KW-0812">Transmembrane</keyword>
<dbReference type="Proteomes" id="UP000256253">
    <property type="component" value="Unassembled WGS sequence"/>
</dbReference>
<comment type="caution">
    <text evidence="3">The sequence shown here is derived from an EMBL/GenBank/DDBJ whole genome shotgun (WGS) entry which is preliminary data.</text>
</comment>
<evidence type="ECO:0000259" key="2">
    <source>
        <dbReference type="Pfam" id="PF10756"/>
    </source>
</evidence>
<evidence type="ECO:0000313" key="4">
    <source>
        <dbReference type="Proteomes" id="UP000256253"/>
    </source>
</evidence>
<reference evidence="3 4" key="1">
    <citation type="submission" date="2018-08" db="EMBL/GenBank/DDBJ databases">
        <title>Sequencing the genomes of 1000 actinobacteria strains.</title>
        <authorList>
            <person name="Klenk H.-P."/>
        </authorList>
    </citation>
    <scope>NUCLEOTIDE SEQUENCE [LARGE SCALE GENOMIC DNA]</scope>
    <source>
        <strain evidence="3 4">DSM 22967</strain>
    </source>
</reference>
<protein>
    <submittedName>
        <fullName evidence="3">PH (Pleckstrin Homology) domain-containing protein</fullName>
    </submittedName>
</protein>
<feature type="domain" description="Low molecular weight protein antigen 6 PH" evidence="2">
    <location>
        <begin position="81"/>
        <end position="142"/>
    </location>
</feature>
<dbReference type="RefSeq" id="WP_115922907.1">
    <property type="nucleotide sequence ID" value="NZ_QTUA01000001.1"/>
</dbReference>
<keyword evidence="1" id="KW-0472">Membrane</keyword>
<dbReference type="AlphaFoldDB" id="A0A3D9UNZ0"/>
<dbReference type="OrthoDB" id="3824918at2"/>
<feature type="transmembrane region" description="Helical" evidence="1">
    <location>
        <begin position="22"/>
        <end position="42"/>
    </location>
</feature>
<dbReference type="InterPro" id="IPR019692">
    <property type="entry name" value="CFP-6_PH"/>
</dbReference>
<evidence type="ECO:0000256" key="1">
    <source>
        <dbReference type="SAM" id="Phobius"/>
    </source>
</evidence>
<accession>A0A3D9UNZ0</accession>
<gene>
    <name evidence="3" type="ORF">DFJ65_2035</name>
</gene>